<keyword evidence="1" id="KW-0472">Membrane</keyword>
<name>A0A916QKC6_9GAMM</name>
<reference evidence="2" key="2">
    <citation type="submission" date="2020-09" db="EMBL/GenBank/DDBJ databases">
        <authorList>
            <person name="Sun Q."/>
            <person name="Zhou Y."/>
        </authorList>
    </citation>
    <scope>NUCLEOTIDE SEQUENCE</scope>
    <source>
        <strain evidence="2">CGMCC 1.15425</strain>
    </source>
</reference>
<proteinExistence type="predicted"/>
<dbReference type="AlphaFoldDB" id="A0A916QKC6"/>
<keyword evidence="3" id="KW-1185">Reference proteome</keyword>
<feature type="transmembrane region" description="Helical" evidence="1">
    <location>
        <begin position="32"/>
        <end position="51"/>
    </location>
</feature>
<evidence type="ECO:0000313" key="3">
    <source>
        <dbReference type="Proteomes" id="UP000627715"/>
    </source>
</evidence>
<gene>
    <name evidence="2" type="ORF">GCM10011403_20690</name>
</gene>
<accession>A0A916QKC6</accession>
<evidence type="ECO:0000313" key="2">
    <source>
        <dbReference type="EMBL" id="GFZ77480.1"/>
    </source>
</evidence>
<keyword evidence="1" id="KW-0812">Transmembrane</keyword>
<keyword evidence="1" id="KW-1133">Transmembrane helix</keyword>
<evidence type="ECO:0000256" key="1">
    <source>
        <dbReference type="SAM" id="Phobius"/>
    </source>
</evidence>
<dbReference type="EMBL" id="BMIY01000008">
    <property type="protein sequence ID" value="GFZ77480.1"/>
    <property type="molecule type" value="Genomic_DNA"/>
</dbReference>
<comment type="caution">
    <text evidence="2">The sequence shown here is derived from an EMBL/GenBank/DDBJ whole genome shotgun (WGS) entry which is preliminary data.</text>
</comment>
<sequence>MPPSSESRVEQCSTDKQSAFWFWYQNKSLQSMINAVGVLGVTVMAGWGVLADLKNVTTNLL</sequence>
<reference evidence="2" key="1">
    <citation type="journal article" date="2014" name="Int. J. Syst. Evol. Microbiol.">
        <title>Complete genome sequence of Corynebacterium casei LMG S-19264T (=DSM 44701T), isolated from a smear-ripened cheese.</title>
        <authorList>
            <consortium name="US DOE Joint Genome Institute (JGI-PGF)"/>
            <person name="Walter F."/>
            <person name="Albersmeier A."/>
            <person name="Kalinowski J."/>
            <person name="Ruckert C."/>
        </authorList>
    </citation>
    <scope>NUCLEOTIDE SEQUENCE</scope>
    <source>
        <strain evidence="2">CGMCC 1.15425</strain>
    </source>
</reference>
<dbReference type="Proteomes" id="UP000627715">
    <property type="component" value="Unassembled WGS sequence"/>
</dbReference>
<protein>
    <submittedName>
        <fullName evidence="2">Uncharacterized protein</fullName>
    </submittedName>
</protein>
<organism evidence="2 3">
    <name type="scientific">Pseudohongiella nitratireducens</name>
    <dbReference type="NCBI Taxonomy" id="1768907"/>
    <lineage>
        <taxon>Bacteria</taxon>
        <taxon>Pseudomonadati</taxon>
        <taxon>Pseudomonadota</taxon>
        <taxon>Gammaproteobacteria</taxon>
        <taxon>Pseudomonadales</taxon>
        <taxon>Pseudohongiellaceae</taxon>
        <taxon>Pseudohongiella</taxon>
    </lineage>
</organism>